<dbReference type="EC" id="2.4.1.-" evidence="5"/>
<dbReference type="Proteomes" id="UP000489600">
    <property type="component" value="Unassembled WGS sequence"/>
</dbReference>
<dbReference type="OrthoDB" id="411524at2759"/>
<evidence type="ECO:0000256" key="2">
    <source>
        <dbReference type="ARBA" id="ARBA00006351"/>
    </source>
</evidence>
<dbReference type="AlphaFoldDB" id="A0A565BPF0"/>
<evidence type="ECO:0000313" key="7">
    <source>
        <dbReference type="Proteomes" id="UP000489600"/>
    </source>
</evidence>
<dbReference type="GO" id="GO:0047262">
    <property type="term" value="F:polygalacturonate 4-alpha-galacturonosyltransferase activity"/>
    <property type="evidence" value="ECO:0007669"/>
    <property type="project" value="InterPro"/>
</dbReference>
<evidence type="ECO:0000256" key="4">
    <source>
        <dbReference type="ARBA" id="ARBA00022679"/>
    </source>
</evidence>
<accession>A0A565BPF0</accession>
<keyword evidence="5" id="KW-0472">Membrane</keyword>
<comment type="pathway">
    <text evidence="1 5">Glycan metabolism; pectin biosynthesis.</text>
</comment>
<dbReference type="GO" id="GO:0045489">
    <property type="term" value="P:pectin biosynthetic process"/>
    <property type="evidence" value="ECO:0007669"/>
    <property type="project" value="UniProtKB-UniPathway"/>
</dbReference>
<dbReference type="CDD" id="cd06429">
    <property type="entry name" value="GT8_like_1"/>
    <property type="match status" value="1"/>
</dbReference>
<keyword evidence="4" id="KW-0808">Transferase</keyword>
<dbReference type="Gene3D" id="3.90.550.10">
    <property type="entry name" value="Spore Coat Polysaccharide Biosynthesis Protein SpsA, Chain A"/>
    <property type="match status" value="1"/>
</dbReference>
<reference evidence="6" key="1">
    <citation type="submission" date="2019-07" db="EMBL/GenBank/DDBJ databases">
        <authorList>
            <person name="Dittberner H."/>
        </authorList>
    </citation>
    <scope>NUCLEOTIDE SEQUENCE [LARGE SCALE GENOMIC DNA]</scope>
</reference>
<name>A0A565BPF0_9BRAS</name>
<dbReference type="UniPathway" id="UPA00845"/>
<keyword evidence="5" id="KW-1133">Transmembrane helix</keyword>
<dbReference type="InterPro" id="IPR029993">
    <property type="entry name" value="GAUT"/>
</dbReference>
<evidence type="ECO:0000256" key="1">
    <source>
        <dbReference type="ARBA" id="ARBA00004877"/>
    </source>
</evidence>
<keyword evidence="3 5" id="KW-0328">Glycosyltransferase</keyword>
<dbReference type="PANTHER" id="PTHR32116:SF58">
    <property type="entry name" value="GALACTURONOSYLTRANSFERASE 2-RELATED"/>
    <property type="match status" value="1"/>
</dbReference>
<dbReference type="EMBL" id="CABITT030000004">
    <property type="protein sequence ID" value="VVB03507.1"/>
    <property type="molecule type" value="Genomic_DNA"/>
</dbReference>
<protein>
    <recommendedName>
        <fullName evidence="5">Hexosyltransferase</fullName>
        <ecNumber evidence="5">2.4.1.-</ecNumber>
    </recommendedName>
</protein>
<organism evidence="6 7">
    <name type="scientific">Arabis nemorensis</name>
    <dbReference type="NCBI Taxonomy" id="586526"/>
    <lineage>
        <taxon>Eukaryota</taxon>
        <taxon>Viridiplantae</taxon>
        <taxon>Streptophyta</taxon>
        <taxon>Embryophyta</taxon>
        <taxon>Tracheophyta</taxon>
        <taxon>Spermatophyta</taxon>
        <taxon>Magnoliopsida</taxon>
        <taxon>eudicotyledons</taxon>
        <taxon>Gunneridae</taxon>
        <taxon>Pentapetalae</taxon>
        <taxon>rosids</taxon>
        <taxon>malvids</taxon>
        <taxon>Brassicales</taxon>
        <taxon>Brassicaceae</taxon>
        <taxon>Arabideae</taxon>
        <taxon>Arabis</taxon>
    </lineage>
</organism>
<comment type="caution">
    <text evidence="6">The sequence shown here is derived from an EMBL/GenBank/DDBJ whole genome shotgun (WGS) entry which is preliminary data.</text>
</comment>
<proteinExistence type="inferred from homology"/>
<sequence length="674" mass="78136">MASRSEGRFGFRDLYQCLIPVIVASLSFLVYSAFFVGYRLHMRSSFDKDNNGNIFIGKDLNWREREALQSVRSLFSKEVLSAINASTTTSKLDPLSIVSIRKKQNLSMSWILGGKVEDYASSYKGKKGQMVPKFGHGTWIGKGVQVFYDNTPVKLNERTLRHERRVKRANELMNDGTIQKFEKAALIRSRSVDAAPLGNYSIWRNEYRKGKTFEDIVLLMQDQIIMARVYTTIAKITSNLALHEELETQLAKLELMEDKSIDIEKPQRVLDTIRDMGQILARANEELYECKLVTNKLRAMLQTAEEELEYTQTYITFLTQLASKSLPDAIHCLTMRLTLEYYLLPAPMRKFPRIENLENPNLYHFALFSDNVLAASVAVNSTVMNAQDSSRHVFHIVTDKFNIGAMSMWFLLNPPGDATIQVQKFEDFAWLNSSFSPVLRQLESEAMKKFYFKTERSESAESGSESLKYRYPKYMSMLNHLRFYIPKMFPKLDKILFLDDDVVVQKELAPLWSVDLKGKVNGAVETCGVTFHRFNTYLNFSDRHISDNFDPKACGWAFGMNIFDLKEWKKNNITETYHFWQNLNENRTLWKLGTLPPGLMTFYKLTLPLESKWHLLGLGYDEGVSVTKIEKSAVIHYNGHKKPWTELGISKYQQYWTKYINFDHPYIFSCRLFE</sequence>
<dbReference type="PANTHER" id="PTHR32116">
    <property type="entry name" value="GALACTURONOSYLTRANSFERASE 4-RELATED"/>
    <property type="match status" value="1"/>
</dbReference>
<feature type="transmembrane region" description="Helical" evidence="5">
    <location>
        <begin position="18"/>
        <end position="38"/>
    </location>
</feature>
<comment type="similarity">
    <text evidence="2 5">Belongs to the glycosyltransferase 8 family.</text>
</comment>
<dbReference type="Pfam" id="PF25557">
    <property type="entry name" value="GAUT_1"/>
    <property type="match status" value="1"/>
</dbReference>
<keyword evidence="5" id="KW-0961">Cell wall biogenesis/degradation</keyword>
<dbReference type="Pfam" id="PF01501">
    <property type="entry name" value="Glyco_transf_8"/>
    <property type="match status" value="1"/>
</dbReference>
<keyword evidence="7" id="KW-1185">Reference proteome</keyword>
<dbReference type="SUPFAM" id="SSF53448">
    <property type="entry name" value="Nucleotide-diphospho-sugar transferases"/>
    <property type="match status" value="1"/>
</dbReference>
<dbReference type="InterPro" id="IPR002495">
    <property type="entry name" value="Glyco_trans_8"/>
</dbReference>
<evidence type="ECO:0000256" key="5">
    <source>
        <dbReference type="RuleBase" id="RU362027"/>
    </source>
</evidence>
<keyword evidence="5" id="KW-0812">Transmembrane</keyword>
<dbReference type="InterPro" id="IPR029044">
    <property type="entry name" value="Nucleotide-diphossugar_trans"/>
</dbReference>
<dbReference type="GO" id="GO:0000139">
    <property type="term" value="C:Golgi membrane"/>
    <property type="evidence" value="ECO:0007669"/>
    <property type="project" value="UniProtKB-SubCell"/>
</dbReference>
<keyword evidence="5" id="KW-0333">Golgi apparatus</keyword>
<evidence type="ECO:0000313" key="6">
    <source>
        <dbReference type="EMBL" id="VVB03507.1"/>
    </source>
</evidence>
<dbReference type="GO" id="GO:0071555">
    <property type="term" value="P:cell wall organization"/>
    <property type="evidence" value="ECO:0007669"/>
    <property type="project" value="UniProtKB-KW"/>
</dbReference>
<comment type="subcellular location">
    <subcellularLocation>
        <location evidence="5">Golgi apparatus membrane</location>
        <topology evidence="5">Single-pass type II membrane protein</topology>
    </subcellularLocation>
</comment>
<evidence type="ECO:0000256" key="3">
    <source>
        <dbReference type="ARBA" id="ARBA00022676"/>
    </source>
</evidence>
<gene>
    <name evidence="6" type="ORF">ANE_LOCUS13951</name>
</gene>